<dbReference type="Pfam" id="PF00126">
    <property type="entry name" value="HTH_1"/>
    <property type="match status" value="1"/>
</dbReference>
<protein>
    <submittedName>
        <fullName evidence="6">LysR family transcriptional regulator</fullName>
    </submittedName>
</protein>
<comment type="similarity">
    <text evidence="1">Belongs to the LysR transcriptional regulatory family.</text>
</comment>
<dbReference type="InterPro" id="IPR036390">
    <property type="entry name" value="WH_DNA-bd_sf"/>
</dbReference>
<dbReference type="InterPro" id="IPR005119">
    <property type="entry name" value="LysR_subst-bd"/>
</dbReference>
<comment type="caution">
    <text evidence="6">The sequence shown here is derived from an EMBL/GenBank/DDBJ whole genome shotgun (WGS) entry which is preliminary data.</text>
</comment>
<accession>A0ABW6ZDR9</accession>
<organism evidence="6 7">
    <name type="scientific">Xanthobacter aminoxidans</name>
    <dbReference type="NCBI Taxonomy" id="186280"/>
    <lineage>
        <taxon>Bacteria</taxon>
        <taxon>Pseudomonadati</taxon>
        <taxon>Pseudomonadota</taxon>
        <taxon>Alphaproteobacteria</taxon>
        <taxon>Hyphomicrobiales</taxon>
        <taxon>Xanthobacteraceae</taxon>
        <taxon>Xanthobacter</taxon>
    </lineage>
</organism>
<dbReference type="PROSITE" id="PS50931">
    <property type="entry name" value="HTH_LYSR"/>
    <property type="match status" value="1"/>
</dbReference>
<gene>
    <name evidence="6" type="ORF">V5F30_06960</name>
</gene>
<dbReference type="PANTHER" id="PTHR30419:SF8">
    <property type="entry name" value="NITROGEN ASSIMILATION TRANSCRIPTIONAL ACTIVATOR-RELATED"/>
    <property type="match status" value="1"/>
</dbReference>
<feature type="domain" description="HTH lysR-type" evidence="5">
    <location>
        <begin position="1"/>
        <end position="58"/>
    </location>
</feature>
<dbReference type="Pfam" id="PF03466">
    <property type="entry name" value="LysR_substrate"/>
    <property type="match status" value="1"/>
</dbReference>
<dbReference type="PANTHER" id="PTHR30419">
    <property type="entry name" value="HTH-TYPE TRANSCRIPTIONAL REGULATOR YBHD"/>
    <property type="match status" value="1"/>
</dbReference>
<evidence type="ECO:0000313" key="6">
    <source>
        <dbReference type="EMBL" id="MFG1251934.1"/>
    </source>
</evidence>
<evidence type="ECO:0000313" key="7">
    <source>
        <dbReference type="Proteomes" id="UP001604043"/>
    </source>
</evidence>
<dbReference type="PRINTS" id="PR00039">
    <property type="entry name" value="HTHLYSR"/>
</dbReference>
<dbReference type="Gene3D" id="1.10.10.10">
    <property type="entry name" value="Winged helix-like DNA-binding domain superfamily/Winged helix DNA-binding domain"/>
    <property type="match status" value="1"/>
</dbReference>
<keyword evidence="3" id="KW-0238">DNA-binding</keyword>
<reference evidence="6 7" key="1">
    <citation type="submission" date="2024-02" db="EMBL/GenBank/DDBJ databases">
        <title>Expansion and revision of Xanthobacter and proposal of Roseixanthobacter gen. nov.</title>
        <authorList>
            <person name="Soltysiak M.P.M."/>
            <person name="Jalihal A."/>
            <person name="Ory A."/>
            <person name="Chrisophersen C."/>
            <person name="Lee A.D."/>
            <person name="Boulton J."/>
            <person name="Springer M."/>
        </authorList>
    </citation>
    <scope>NUCLEOTIDE SEQUENCE [LARGE SCALE GENOMIC DNA]</scope>
    <source>
        <strain evidence="6 7">CB5</strain>
    </source>
</reference>
<dbReference type="InterPro" id="IPR000847">
    <property type="entry name" value="LysR_HTH_N"/>
</dbReference>
<evidence type="ECO:0000256" key="1">
    <source>
        <dbReference type="ARBA" id="ARBA00009437"/>
    </source>
</evidence>
<proteinExistence type="inferred from homology"/>
<dbReference type="EMBL" id="JBAFUR010000001">
    <property type="protein sequence ID" value="MFG1251934.1"/>
    <property type="molecule type" value="Genomic_DNA"/>
</dbReference>
<dbReference type="SUPFAM" id="SSF46785">
    <property type="entry name" value="Winged helix' DNA-binding domain"/>
    <property type="match status" value="1"/>
</dbReference>
<keyword evidence="2" id="KW-0805">Transcription regulation</keyword>
<dbReference type="Gene3D" id="3.40.190.290">
    <property type="match status" value="1"/>
</dbReference>
<keyword evidence="7" id="KW-1185">Reference proteome</keyword>
<dbReference type="CDD" id="cd08438">
    <property type="entry name" value="PBP2_CidR"/>
    <property type="match status" value="1"/>
</dbReference>
<dbReference type="SUPFAM" id="SSF53850">
    <property type="entry name" value="Periplasmic binding protein-like II"/>
    <property type="match status" value="1"/>
</dbReference>
<dbReference type="InterPro" id="IPR050950">
    <property type="entry name" value="HTH-type_LysR_regulators"/>
</dbReference>
<keyword evidence="4" id="KW-0804">Transcription</keyword>
<evidence type="ECO:0000256" key="2">
    <source>
        <dbReference type="ARBA" id="ARBA00023015"/>
    </source>
</evidence>
<dbReference type="RefSeq" id="WP_394005593.1">
    <property type="nucleotide sequence ID" value="NZ_JBAFUR010000001.1"/>
</dbReference>
<dbReference type="Proteomes" id="UP001604043">
    <property type="component" value="Unassembled WGS sequence"/>
</dbReference>
<dbReference type="InterPro" id="IPR036388">
    <property type="entry name" value="WH-like_DNA-bd_sf"/>
</dbReference>
<sequence>MELRTLRAFVEVVRQGGFSPAAKVLNATQPTISKAVKQLEDELGVPLLDRIGHRSQLTAAGEIVYRRALTLQAEREGLVAELEDLRGLRRGSLRLGLPPLGASTLFAPLFAVFRSRYPGIEIRLTEHGSKRLEEMLIEGEVELAGSLLPAKEGFDGQGVRCEPLMAVLPVSHPLAGRERVTMADLAGFPFILFEGGFALNQVLEDACARNGFAPQIAARSGQIDFIVEIAGAGLGVAFLPKTIAYQRRTPAVRLSELAEPGTEWHMAIVWRKGSYLSHAARAWLELTREVYGDGDGPSG</sequence>
<evidence type="ECO:0000256" key="3">
    <source>
        <dbReference type="ARBA" id="ARBA00023125"/>
    </source>
</evidence>
<evidence type="ECO:0000256" key="4">
    <source>
        <dbReference type="ARBA" id="ARBA00023163"/>
    </source>
</evidence>
<evidence type="ECO:0000259" key="5">
    <source>
        <dbReference type="PROSITE" id="PS50931"/>
    </source>
</evidence>
<name>A0ABW6ZDR9_9HYPH</name>